<organism evidence="14 15">
    <name type="scientific">Allocoprobacillus halotolerans</name>
    <dbReference type="NCBI Taxonomy" id="2944914"/>
    <lineage>
        <taxon>Bacteria</taxon>
        <taxon>Bacillati</taxon>
        <taxon>Bacillota</taxon>
        <taxon>Erysipelotrichia</taxon>
        <taxon>Erysipelotrichales</taxon>
        <taxon>Erysipelotrichaceae</taxon>
        <taxon>Allocoprobacillus</taxon>
    </lineage>
</organism>
<feature type="transmembrane region" description="Helical" evidence="13">
    <location>
        <begin position="130"/>
        <end position="151"/>
    </location>
</feature>
<dbReference type="EMBL" id="CP101620">
    <property type="protein sequence ID" value="UTY40549.1"/>
    <property type="molecule type" value="Genomic_DNA"/>
</dbReference>
<keyword evidence="9 13" id="KW-1133">Transmembrane helix</keyword>
<feature type="transmembrane region" description="Helical" evidence="13">
    <location>
        <begin position="55"/>
        <end position="76"/>
    </location>
</feature>
<dbReference type="RefSeq" id="WP_290141967.1">
    <property type="nucleotide sequence ID" value="NZ_CP101620.1"/>
</dbReference>
<feature type="transmembrane region" description="Helical" evidence="13">
    <location>
        <begin position="411"/>
        <end position="431"/>
    </location>
</feature>
<evidence type="ECO:0000313" key="15">
    <source>
        <dbReference type="Proteomes" id="UP001060112"/>
    </source>
</evidence>
<evidence type="ECO:0000256" key="7">
    <source>
        <dbReference type="ARBA" id="ARBA00022475"/>
    </source>
</evidence>
<dbReference type="InterPro" id="IPR050222">
    <property type="entry name" value="MATE_MdtK"/>
</dbReference>
<dbReference type="Proteomes" id="UP001060112">
    <property type="component" value="Chromosome"/>
</dbReference>
<keyword evidence="8 13" id="KW-0812">Transmembrane</keyword>
<name>A0ABY5I5B5_9FIRM</name>
<reference evidence="14" key="1">
    <citation type="submission" date="2022-07" db="EMBL/GenBank/DDBJ databases">
        <title>Faecal culturing of patients with breast cancer.</title>
        <authorList>
            <person name="Teng N.M.Y."/>
            <person name="Kiu R."/>
            <person name="Evans R."/>
            <person name="Baker D.J."/>
            <person name="Zenner C."/>
            <person name="Robinson S.D."/>
            <person name="Hall L.J."/>
        </authorList>
    </citation>
    <scope>NUCLEOTIDE SEQUENCE</scope>
    <source>
        <strain evidence="14">LH1062</strain>
    </source>
</reference>
<feature type="transmembrane region" description="Helical" evidence="13">
    <location>
        <begin position="12"/>
        <end position="35"/>
    </location>
</feature>
<evidence type="ECO:0000256" key="4">
    <source>
        <dbReference type="ARBA" id="ARBA00020268"/>
    </source>
</evidence>
<evidence type="ECO:0000256" key="3">
    <source>
        <dbReference type="ARBA" id="ARBA00010199"/>
    </source>
</evidence>
<dbReference type="PANTHER" id="PTHR43298:SF2">
    <property type="entry name" value="FMN_FAD EXPORTER YEEO-RELATED"/>
    <property type="match status" value="1"/>
</dbReference>
<keyword evidence="6" id="KW-0050">Antiport</keyword>
<dbReference type="InterPro" id="IPR002528">
    <property type="entry name" value="MATE_fam"/>
</dbReference>
<dbReference type="NCBIfam" id="TIGR00797">
    <property type="entry name" value="matE"/>
    <property type="match status" value="1"/>
</dbReference>
<comment type="function">
    <text evidence="1">Multidrug efflux pump.</text>
</comment>
<protein>
    <recommendedName>
        <fullName evidence="4">Probable multidrug resistance protein NorM</fullName>
    </recommendedName>
    <alternativeName>
        <fullName evidence="12">Multidrug-efflux transporter</fullName>
    </alternativeName>
</protein>
<accession>A0ABY5I5B5</accession>
<feature type="transmembrane region" description="Helical" evidence="13">
    <location>
        <begin position="250"/>
        <end position="269"/>
    </location>
</feature>
<keyword evidence="11 13" id="KW-0472">Membrane</keyword>
<dbReference type="PIRSF" id="PIRSF006603">
    <property type="entry name" value="DinF"/>
    <property type="match status" value="1"/>
</dbReference>
<keyword evidence="5" id="KW-0813">Transport</keyword>
<sequence>MREMFSNKDLKTMIVPLFFEQLLVMLVGIADTFIVSFVGETAVSGVSLVNMFNTIFIYLFTALASGGAVVISQYIGSENQKRTVRSSSQLLMFSTVFSFVLGILVLIFNQPLLSLLFGRVENSVMEACVTYLRISAYSYPALAIYNAGAALYRSIGKTSTTMYISLISNVINVVGNILGVFVFDAGVAGVAYPSLIARVFSAIVITVLCFQKKQFVHYEQKDILCWDFPMLKRILNIAVPNGLENGIFQLVKVALSSVVALFGTYQIAANGIAQSIWSLAALIGSAMGPVFITVIGQCMGANKVDEATYYFKKLMKLTVVLSIAWNVLIFSFTSIFMKFYNVSQETKQLVIILVFIHNIFNTVAFPFSGPLSNGLRAAGDVKYTMIVSIASTVLGRLIFSFIFALGFNMGVIGIAFAMCLDWTIRAIIFYVRFRSNKWTQFKVI</sequence>
<dbReference type="CDD" id="cd13137">
    <property type="entry name" value="MATE_NorM_like"/>
    <property type="match status" value="1"/>
</dbReference>
<evidence type="ECO:0000256" key="6">
    <source>
        <dbReference type="ARBA" id="ARBA00022449"/>
    </source>
</evidence>
<evidence type="ECO:0000256" key="13">
    <source>
        <dbReference type="SAM" id="Phobius"/>
    </source>
</evidence>
<feature type="transmembrane region" description="Helical" evidence="13">
    <location>
        <begin position="275"/>
        <end position="296"/>
    </location>
</feature>
<feature type="transmembrane region" description="Helical" evidence="13">
    <location>
        <begin position="349"/>
        <end position="371"/>
    </location>
</feature>
<evidence type="ECO:0000256" key="10">
    <source>
        <dbReference type="ARBA" id="ARBA00023065"/>
    </source>
</evidence>
<evidence type="ECO:0000256" key="12">
    <source>
        <dbReference type="ARBA" id="ARBA00031636"/>
    </source>
</evidence>
<keyword evidence="10" id="KW-0406">Ion transport</keyword>
<evidence type="ECO:0000256" key="5">
    <source>
        <dbReference type="ARBA" id="ARBA00022448"/>
    </source>
</evidence>
<feature type="transmembrane region" description="Helical" evidence="13">
    <location>
        <begin position="317"/>
        <end position="337"/>
    </location>
</feature>
<dbReference type="Pfam" id="PF01554">
    <property type="entry name" value="MatE"/>
    <property type="match status" value="2"/>
</dbReference>
<evidence type="ECO:0000256" key="9">
    <source>
        <dbReference type="ARBA" id="ARBA00022989"/>
    </source>
</evidence>
<evidence type="ECO:0000256" key="1">
    <source>
        <dbReference type="ARBA" id="ARBA00003408"/>
    </source>
</evidence>
<comment type="subcellular location">
    <subcellularLocation>
        <location evidence="2">Cell membrane</location>
        <topology evidence="2">Multi-pass membrane protein</topology>
    </subcellularLocation>
</comment>
<evidence type="ECO:0000313" key="14">
    <source>
        <dbReference type="EMBL" id="UTY40549.1"/>
    </source>
</evidence>
<feature type="transmembrane region" description="Helical" evidence="13">
    <location>
        <begin position="189"/>
        <end position="210"/>
    </location>
</feature>
<gene>
    <name evidence="14" type="ORF">NMU03_07185</name>
</gene>
<keyword evidence="15" id="KW-1185">Reference proteome</keyword>
<feature type="transmembrane region" description="Helical" evidence="13">
    <location>
        <begin position="163"/>
        <end position="183"/>
    </location>
</feature>
<evidence type="ECO:0000256" key="2">
    <source>
        <dbReference type="ARBA" id="ARBA00004651"/>
    </source>
</evidence>
<proteinExistence type="inferred from homology"/>
<keyword evidence="7" id="KW-1003">Cell membrane</keyword>
<dbReference type="PANTHER" id="PTHR43298">
    <property type="entry name" value="MULTIDRUG RESISTANCE PROTEIN NORM-RELATED"/>
    <property type="match status" value="1"/>
</dbReference>
<evidence type="ECO:0000256" key="8">
    <source>
        <dbReference type="ARBA" id="ARBA00022692"/>
    </source>
</evidence>
<feature type="transmembrane region" description="Helical" evidence="13">
    <location>
        <begin position="88"/>
        <end position="110"/>
    </location>
</feature>
<comment type="similarity">
    <text evidence="3">Belongs to the multi antimicrobial extrusion (MATE) (TC 2.A.66.1) family.</text>
</comment>
<feature type="transmembrane region" description="Helical" evidence="13">
    <location>
        <begin position="383"/>
        <end position="405"/>
    </location>
</feature>
<dbReference type="InterPro" id="IPR048279">
    <property type="entry name" value="MdtK-like"/>
</dbReference>
<evidence type="ECO:0000256" key="11">
    <source>
        <dbReference type="ARBA" id="ARBA00023136"/>
    </source>
</evidence>